<reference evidence="2" key="1">
    <citation type="submission" date="2015-07" db="EMBL/GenBank/DDBJ databases">
        <title>Near-Complete Genome Sequence of the Cellulolytic Bacterium Bacteroides (Pseudobacteroides) cellulosolvens ATCC 35603.</title>
        <authorList>
            <person name="Dassa B."/>
            <person name="Utturkar S.M."/>
            <person name="Klingeman D.M."/>
            <person name="Hurt R.A."/>
            <person name="Keller M."/>
            <person name="Xu J."/>
            <person name="Reddy Y.H.K."/>
            <person name="Borovok I."/>
            <person name="Grinberg I.R."/>
            <person name="Lamed R."/>
            <person name="Zhivin O."/>
            <person name="Bayer E.A."/>
            <person name="Brown S.D."/>
        </authorList>
    </citation>
    <scope>NUCLEOTIDE SEQUENCE [LARGE SCALE GENOMIC DNA]</scope>
    <source>
        <strain evidence="2">DSM 2933</strain>
    </source>
</reference>
<keyword evidence="2" id="KW-1185">Reference proteome</keyword>
<dbReference type="EMBL" id="LGTC01000001">
    <property type="protein sequence ID" value="KNY25902.1"/>
    <property type="molecule type" value="Genomic_DNA"/>
</dbReference>
<dbReference type="AlphaFoldDB" id="A0A0L6JKJ5"/>
<dbReference type="STRING" id="398512.Bccel_1162"/>
<organism evidence="1 2">
    <name type="scientific">Pseudobacteroides cellulosolvens ATCC 35603 = DSM 2933</name>
    <dbReference type="NCBI Taxonomy" id="398512"/>
    <lineage>
        <taxon>Bacteria</taxon>
        <taxon>Bacillati</taxon>
        <taxon>Bacillota</taxon>
        <taxon>Clostridia</taxon>
        <taxon>Eubacteriales</taxon>
        <taxon>Oscillospiraceae</taxon>
        <taxon>Pseudobacteroides</taxon>
    </lineage>
</organism>
<dbReference type="Proteomes" id="UP000036923">
    <property type="component" value="Unassembled WGS sequence"/>
</dbReference>
<sequence length="141" mass="16297">MNSYEHVYRIFKSSWGIYIKILGEYTSMSTYEDKFSCSEICKGLWGAYTKAPLSMESKPVEEDKYFLWYGLKKVSEQIITSSPYNADTLVVIHAIEISLCDFQQEGLTPAIIEWASKAFNFEAPNVGVSYNKQLNKYEFTY</sequence>
<protein>
    <submittedName>
        <fullName evidence="1">Uncharacterized protein</fullName>
    </submittedName>
</protein>
<evidence type="ECO:0000313" key="2">
    <source>
        <dbReference type="Proteomes" id="UP000036923"/>
    </source>
</evidence>
<evidence type="ECO:0000313" key="1">
    <source>
        <dbReference type="EMBL" id="KNY25902.1"/>
    </source>
</evidence>
<gene>
    <name evidence="1" type="ORF">Bccel_1162</name>
</gene>
<comment type="caution">
    <text evidence="1">The sequence shown here is derived from an EMBL/GenBank/DDBJ whole genome shotgun (WGS) entry which is preliminary data.</text>
</comment>
<dbReference type="eggNOG" id="ENOG50349YK">
    <property type="taxonomic scope" value="Bacteria"/>
</dbReference>
<dbReference type="OrthoDB" id="3034945at2"/>
<proteinExistence type="predicted"/>
<accession>A0A0L6JKJ5</accession>
<name>A0A0L6JKJ5_9FIRM</name>